<accession>A0ABS9V558</accession>
<dbReference type="PANTHER" id="PTHR42932">
    <property type="entry name" value="GENERAL STRESS PROTEIN 20U"/>
    <property type="match status" value="1"/>
</dbReference>
<evidence type="ECO:0000313" key="5">
    <source>
        <dbReference type="Proteomes" id="UP001165489"/>
    </source>
</evidence>
<dbReference type="RefSeq" id="WP_241349727.1">
    <property type="nucleotide sequence ID" value="NZ_JAKZGP010000072.1"/>
</dbReference>
<evidence type="ECO:0000313" key="4">
    <source>
        <dbReference type="EMBL" id="MCH7411354.1"/>
    </source>
</evidence>
<comment type="similarity">
    <text evidence="1 2">Belongs to the Dps family.</text>
</comment>
<dbReference type="Pfam" id="PF00210">
    <property type="entry name" value="Ferritin"/>
    <property type="match status" value="1"/>
</dbReference>
<dbReference type="Gene3D" id="1.20.1260.10">
    <property type="match status" value="1"/>
</dbReference>
<dbReference type="InterPro" id="IPR012347">
    <property type="entry name" value="Ferritin-like"/>
</dbReference>
<reference evidence="4" key="1">
    <citation type="submission" date="2022-03" db="EMBL/GenBank/DDBJ databases">
        <title>De novo assembled genomes of Belliella spp. (Cyclobacteriaceae) strains.</title>
        <authorList>
            <person name="Szabo A."/>
            <person name="Korponai K."/>
            <person name="Felfoldi T."/>
        </authorList>
    </citation>
    <scope>NUCLEOTIDE SEQUENCE</scope>
    <source>
        <strain evidence="4">DSM 111904</strain>
    </source>
</reference>
<dbReference type="PRINTS" id="PR01346">
    <property type="entry name" value="HELNAPAPROT"/>
</dbReference>
<name>A0ABS9V558_9BACT</name>
<dbReference type="PROSITE" id="PS00819">
    <property type="entry name" value="DPS_2"/>
    <property type="match status" value="1"/>
</dbReference>
<dbReference type="InterPro" id="IPR008331">
    <property type="entry name" value="Ferritin_DPS_dom"/>
</dbReference>
<dbReference type="SUPFAM" id="SSF47240">
    <property type="entry name" value="Ferritin-like"/>
    <property type="match status" value="1"/>
</dbReference>
<dbReference type="PANTHER" id="PTHR42932:SF3">
    <property type="entry name" value="DNA PROTECTION DURING STARVATION PROTEIN"/>
    <property type="match status" value="1"/>
</dbReference>
<comment type="caution">
    <text evidence="4">The sequence shown here is derived from an EMBL/GenBank/DDBJ whole genome shotgun (WGS) entry which is preliminary data.</text>
</comment>
<feature type="domain" description="Ferritin/DPS" evidence="3">
    <location>
        <begin position="18"/>
        <end position="158"/>
    </location>
</feature>
<sequence length="158" mass="18223">MKTEIGITDTNRQAVATELAKILADETVLYIKTKNAHWNIEGADFYDKHKFFETQFGQLDEIIDSVAERIRSIGHYAPATLKSYLSLTHLTEATREKNDSQGFIKELLEDHESIIIVLREHIKSFANDFYDLGTSDFVTGLMETHEKMAWFLRSHLKN</sequence>
<keyword evidence="5" id="KW-1185">Reference proteome</keyword>
<dbReference type="InterPro" id="IPR009078">
    <property type="entry name" value="Ferritin-like_SF"/>
</dbReference>
<dbReference type="EMBL" id="JAKZGP010000072">
    <property type="protein sequence ID" value="MCH7411354.1"/>
    <property type="molecule type" value="Genomic_DNA"/>
</dbReference>
<protein>
    <submittedName>
        <fullName evidence="4">DNA starvation/stationary phase protection protein</fullName>
    </submittedName>
</protein>
<proteinExistence type="inferred from homology"/>
<dbReference type="InterPro" id="IPR002177">
    <property type="entry name" value="DPS_DNA-bd"/>
</dbReference>
<dbReference type="PIRSF" id="PIRSF005900">
    <property type="entry name" value="Dps"/>
    <property type="match status" value="1"/>
</dbReference>
<dbReference type="CDD" id="cd01043">
    <property type="entry name" value="DPS"/>
    <property type="match status" value="1"/>
</dbReference>
<organism evidence="4 5">
    <name type="scientific">Belliella filtrata</name>
    <dbReference type="NCBI Taxonomy" id="2923435"/>
    <lineage>
        <taxon>Bacteria</taxon>
        <taxon>Pseudomonadati</taxon>
        <taxon>Bacteroidota</taxon>
        <taxon>Cytophagia</taxon>
        <taxon>Cytophagales</taxon>
        <taxon>Cyclobacteriaceae</taxon>
        <taxon>Belliella</taxon>
    </lineage>
</organism>
<gene>
    <name evidence="4" type="ORF">MM239_18305</name>
</gene>
<evidence type="ECO:0000256" key="1">
    <source>
        <dbReference type="ARBA" id="ARBA00009497"/>
    </source>
</evidence>
<evidence type="ECO:0000259" key="3">
    <source>
        <dbReference type="Pfam" id="PF00210"/>
    </source>
</evidence>
<dbReference type="InterPro" id="IPR023188">
    <property type="entry name" value="DPS_DNA-bd_CS"/>
</dbReference>
<dbReference type="Proteomes" id="UP001165489">
    <property type="component" value="Unassembled WGS sequence"/>
</dbReference>
<evidence type="ECO:0000256" key="2">
    <source>
        <dbReference type="RuleBase" id="RU003875"/>
    </source>
</evidence>